<dbReference type="NCBIfam" id="TIGR00952">
    <property type="entry name" value="S15_bact"/>
    <property type="match status" value="1"/>
</dbReference>
<comment type="similarity">
    <text evidence="4">Belongs to the universal ribosomal protein uS15 family.</text>
</comment>
<dbReference type="SMART" id="SM01387">
    <property type="entry name" value="Ribosomal_S15"/>
    <property type="match status" value="1"/>
</dbReference>
<dbReference type="RefSeq" id="WP_304515284.1">
    <property type="nucleotide sequence ID" value="NZ_JAOSID010000003.1"/>
</dbReference>
<comment type="caution">
    <text evidence="7">The sequence shown here is derived from an EMBL/GenBank/DDBJ whole genome shotgun (WGS) entry which is preliminary data.</text>
</comment>
<evidence type="ECO:0000256" key="2">
    <source>
        <dbReference type="ARBA" id="ARBA00023274"/>
    </source>
</evidence>
<dbReference type="Pfam" id="PF00312">
    <property type="entry name" value="Ribosomal_S15"/>
    <property type="match status" value="1"/>
</dbReference>
<gene>
    <name evidence="7" type="primary">rpsO</name>
    <name evidence="7" type="ORF">OC680_01110</name>
</gene>
<comment type="function">
    <text evidence="6">One of the primary rRNA binding proteins, it binds directly to 16S rRNA where it helps nucleate assembly of the platform of the 30S subunit by binding and bridging several RNA helices of the 16S rRNA.</text>
</comment>
<reference evidence="7 8" key="1">
    <citation type="journal article" date="2023" name="Int. J. Syst. Evol. Microbiol.">
        <title>The observation of taxonomic boundaries for the 16SrII and 16SrXXV phytoplasmas using genome-based delimitation.</title>
        <authorList>
            <person name="Rodrigues Jardim B."/>
            <person name="Tran-Nguyen L.T.T."/>
            <person name="Gambley C."/>
            <person name="Al-Sadi A.M."/>
            <person name="Al-Subhi A.M."/>
            <person name="Foissac X."/>
            <person name="Salar P."/>
            <person name="Cai H."/>
            <person name="Yang J.Y."/>
            <person name="Davis R."/>
            <person name="Jones L."/>
            <person name="Rodoni B."/>
            <person name="Constable F.E."/>
        </authorList>
    </citation>
    <scope>NUCLEOTIDE SEQUENCE [LARGE SCALE GENOMIC DNA]</scope>
    <source>
        <strain evidence="7">BAWM-155c</strain>
    </source>
</reference>
<dbReference type="PANTHER" id="PTHR23321">
    <property type="entry name" value="RIBOSOMAL PROTEIN S15, BACTERIAL AND ORGANELLAR"/>
    <property type="match status" value="1"/>
</dbReference>
<keyword evidence="6" id="KW-0694">RNA-binding</keyword>
<keyword evidence="2 4" id="KW-0687">Ribonucleoprotein</keyword>
<proteinExistence type="inferred from homology"/>
<dbReference type="GO" id="GO:0005840">
    <property type="term" value="C:ribosome"/>
    <property type="evidence" value="ECO:0007669"/>
    <property type="project" value="UniProtKB-KW"/>
</dbReference>
<dbReference type="SUPFAM" id="SSF47060">
    <property type="entry name" value="S15/NS1 RNA-binding domain"/>
    <property type="match status" value="1"/>
</dbReference>
<keyword evidence="8" id="KW-1185">Reference proteome</keyword>
<keyword evidence="1 4" id="KW-0689">Ribosomal protein</keyword>
<accession>A0ABT9DEK7</accession>
<dbReference type="InterPro" id="IPR005290">
    <property type="entry name" value="Ribosomal_uS15_bac-type"/>
</dbReference>
<dbReference type="PROSITE" id="PS00362">
    <property type="entry name" value="RIBOSOMAL_S15"/>
    <property type="match status" value="1"/>
</dbReference>
<organism evidence="7 8">
    <name type="scientific">Candidatus Phytoplasma melaleucae</name>
    <dbReference type="NCBI Taxonomy" id="2982630"/>
    <lineage>
        <taxon>Bacteria</taxon>
        <taxon>Bacillati</taxon>
        <taxon>Mycoplasmatota</taxon>
        <taxon>Mollicutes</taxon>
        <taxon>Acholeplasmatales</taxon>
        <taxon>Acholeplasmataceae</taxon>
        <taxon>Candidatus Phytoplasma</taxon>
    </lineage>
</organism>
<dbReference type="PANTHER" id="PTHR23321:SF26">
    <property type="entry name" value="SMALL RIBOSOMAL SUBUNIT PROTEIN US15M"/>
    <property type="match status" value="1"/>
</dbReference>
<dbReference type="Proteomes" id="UP001172036">
    <property type="component" value="Unassembled WGS sequence"/>
</dbReference>
<sequence>MALNKEQKQEIIEKNTNQKNNTGCTQVQIKLLSREIEELNKHFKKHPFDFQSKRGLLMKNKKRTALIKYLNKKSN</sequence>
<evidence type="ECO:0000256" key="3">
    <source>
        <dbReference type="ARBA" id="ARBA00035313"/>
    </source>
</evidence>
<dbReference type="EMBL" id="JAOSID010000003">
    <property type="protein sequence ID" value="MDO8168082.1"/>
    <property type="molecule type" value="Genomic_DNA"/>
</dbReference>
<dbReference type="InterPro" id="IPR009068">
    <property type="entry name" value="uS15_NS1_RNA-bd_sf"/>
</dbReference>
<name>A0ABT9DEK7_9MOLU</name>
<dbReference type="CDD" id="cd00677">
    <property type="entry name" value="S15_NS1_EPRS_RNA-bind"/>
    <property type="match status" value="1"/>
</dbReference>
<keyword evidence="6" id="KW-0699">rRNA-binding</keyword>
<evidence type="ECO:0000256" key="6">
    <source>
        <dbReference type="RuleBase" id="RU004524"/>
    </source>
</evidence>
<protein>
    <recommendedName>
        <fullName evidence="3 5">30S ribosomal protein S15</fullName>
    </recommendedName>
</protein>
<dbReference type="InterPro" id="IPR000589">
    <property type="entry name" value="Ribosomal_uS15"/>
</dbReference>
<evidence type="ECO:0000313" key="8">
    <source>
        <dbReference type="Proteomes" id="UP001172036"/>
    </source>
</evidence>
<dbReference type="Gene3D" id="1.10.287.10">
    <property type="entry name" value="S15/NS1, RNA-binding"/>
    <property type="match status" value="1"/>
</dbReference>
<evidence type="ECO:0000313" key="7">
    <source>
        <dbReference type="EMBL" id="MDO8168082.1"/>
    </source>
</evidence>
<evidence type="ECO:0000256" key="5">
    <source>
        <dbReference type="RuleBase" id="RU003920"/>
    </source>
</evidence>
<evidence type="ECO:0000256" key="4">
    <source>
        <dbReference type="RuleBase" id="RU003919"/>
    </source>
</evidence>
<evidence type="ECO:0000256" key="1">
    <source>
        <dbReference type="ARBA" id="ARBA00022980"/>
    </source>
</evidence>